<evidence type="ECO:0000313" key="3">
    <source>
        <dbReference type="RefSeq" id="XP_056863977.1"/>
    </source>
</evidence>
<keyword evidence="1" id="KW-0812">Transmembrane</keyword>
<reference evidence="3" key="2">
    <citation type="submission" date="2025-08" db="UniProtKB">
        <authorList>
            <consortium name="RefSeq"/>
        </authorList>
    </citation>
    <scope>IDENTIFICATION</scope>
    <source>
        <tissue evidence="3">Leaf</tissue>
    </source>
</reference>
<dbReference type="RefSeq" id="XP_056863977.1">
    <property type="nucleotide sequence ID" value="XM_057007997.1"/>
</dbReference>
<dbReference type="OrthoDB" id="1913277at2759"/>
<dbReference type="GeneID" id="130511136"/>
<name>A0A9W3DJM0_RAPSA</name>
<evidence type="ECO:0000313" key="2">
    <source>
        <dbReference type="Proteomes" id="UP000504610"/>
    </source>
</evidence>
<dbReference type="KEGG" id="rsz:130511136"/>
<gene>
    <name evidence="3" type="primary">LOC130511136</name>
</gene>
<feature type="transmembrane region" description="Helical" evidence="1">
    <location>
        <begin position="31"/>
        <end position="48"/>
    </location>
</feature>
<protein>
    <submittedName>
        <fullName evidence="3">Outer envelope pore protein 16-3, chloroplastic/mitochondrial-like</fullName>
    </submittedName>
</protein>
<organism evidence="2 3">
    <name type="scientific">Raphanus sativus</name>
    <name type="common">Radish</name>
    <name type="synonym">Raphanus raphanistrum var. sativus</name>
    <dbReference type="NCBI Taxonomy" id="3726"/>
    <lineage>
        <taxon>Eukaryota</taxon>
        <taxon>Viridiplantae</taxon>
        <taxon>Streptophyta</taxon>
        <taxon>Embryophyta</taxon>
        <taxon>Tracheophyta</taxon>
        <taxon>Spermatophyta</taxon>
        <taxon>Magnoliopsida</taxon>
        <taxon>eudicotyledons</taxon>
        <taxon>Gunneridae</taxon>
        <taxon>Pentapetalae</taxon>
        <taxon>rosids</taxon>
        <taxon>malvids</taxon>
        <taxon>Brassicales</taxon>
        <taxon>Brassicaceae</taxon>
        <taxon>Brassiceae</taxon>
        <taxon>Raphanus</taxon>
    </lineage>
</organism>
<evidence type="ECO:0000256" key="1">
    <source>
        <dbReference type="SAM" id="Phobius"/>
    </source>
</evidence>
<accession>A0A9W3DJM0</accession>
<sequence length="123" mass="13895">MGTHRLTFVAIGGVYIGVEQVVQNYSAKRDFFNGAIGGFVAGASVLGYRQISMIYQKFQDFVDIGVCSVNPQDIIKELPNNDSCWCNSSCYLCFDLLWRSDRIDNNINYYPYTPVEKRAQVDA</sequence>
<dbReference type="Proteomes" id="UP000504610">
    <property type="component" value="Chromosome 4"/>
</dbReference>
<reference evidence="2" key="1">
    <citation type="journal article" date="2019" name="Database">
        <title>The radish genome database (RadishGD): an integrated information resource for radish genomics.</title>
        <authorList>
            <person name="Yu H.J."/>
            <person name="Baek S."/>
            <person name="Lee Y.J."/>
            <person name="Cho A."/>
            <person name="Mun J.H."/>
        </authorList>
    </citation>
    <scope>NUCLEOTIDE SEQUENCE [LARGE SCALE GENOMIC DNA]</scope>
    <source>
        <strain evidence="2">cv. WK10039</strain>
    </source>
</reference>
<keyword evidence="2" id="KW-1185">Reference proteome</keyword>
<dbReference type="AlphaFoldDB" id="A0A9W3DJM0"/>
<proteinExistence type="predicted"/>
<keyword evidence="1" id="KW-0472">Membrane</keyword>
<keyword evidence="1" id="KW-1133">Transmembrane helix</keyword>